<dbReference type="Proteomes" id="UP000076276">
    <property type="component" value="Unassembled WGS sequence"/>
</dbReference>
<feature type="domain" description="Beta-lactamase-related" evidence="1">
    <location>
        <begin position="30"/>
        <end position="408"/>
    </location>
</feature>
<name>A0A151Y3B1_9GAMM</name>
<organism evidence="2 3">
    <name type="scientific">Acinetobacter pragensis</name>
    <dbReference type="NCBI Taxonomy" id="1806892"/>
    <lineage>
        <taxon>Bacteria</taxon>
        <taxon>Pseudomonadati</taxon>
        <taxon>Pseudomonadota</taxon>
        <taxon>Gammaproteobacteria</taxon>
        <taxon>Moraxellales</taxon>
        <taxon>Moraxellaceae</taxon>
        <taxon>Acinetobacter</taxon>
    </lineage>
</organism>
<dbReference type="RefSeq" id="WP_067668030.1">
    <property type="nucleotide sequence ID" value="NZ_CBCSIK010000009.1"/>
</dbReference>
<reference evidence="2 3" key="1">
    <citation type="submission" date="2016-03" db="EMBL/GenBank/DDBJ databases">
        <title>Acinetobacter genomospecies 28 strain ANC 4149.</title>
        <authorList>
            <person name="Radolfova-Krizova L."/>
            <person name="Nemec A."/>
        </authorList>
    </citation>
    <scope>NUCLEOTIDE SEQUENCE [LARGE SCALE GENOMIC DNA]</scope>
    <source>
        <strain evidence="2 3">ANC 4149</strain>
    </source>
</reference>
<evidence type="ECO:0000313" key="3">
    <source>
        <dbReference type="Proteomes" id="UP000076276"/>
    </source>
</evidence>
<evidence type="ECO:0000313" key="2">
    <source>
        <dbReference type="EMBL" id="KYQ72521.1"/>
    </source>
</evidence>
<dbReference type="PANTHER" id="PTHR43319:SF3">
    <property type="entry name" value="BETA-LACTAMASE-RELATED DOMAIN-CONTAINING PROTEIN"/>
    <property type="match status" value="1"/>
</dbReference>
<dbReference type="SUPFAM" id="SSF56601">
    <property type="entry name" value="beta-lactamase/transpeptidase-like"/>
    <property type="match status" value="1"/>
</dbReference>
<proteinExistence type="predicted"/>
<dbReference type="InterPro" id="IPR012338">
    <property type="entry name" value="Beta-lactam/transpept-like"/>
</dbReference>
<dbReference type="Gene3D" id="3.40.710.10">
    <property type="entry name" value="DD-peptidase/beta-lactamase superfamily"/>
    <property type="match status" value="1"/>
</dbReference>
<comment type="caution">
    <text evidence="2">The sequence shown here is derived from an EMBL/GenBank/DDBJ whole genome shotgun (WGS) entry which is preliminary data.</text>
</comment>
<accession>A0A151Y3B1</accession>
<dbReference type="InterPro" id="IPR052907">
    <property type="entry name" value="Beta-lactamase/esterase"/>
</dbReference>
<gene>
    <name evidence="2" type="ORF">AZH43_10125</name>
</gene>
<protein>
    <submittedName>
        <fullName evidence="2">Esterase</fullName>
    </submittedName>
</protein>
<keyword evidence="3" id="KW-1185">Reference proteome</keyword>
<sequence>MDINQIKQFFSANPHNFNGIADERFIDLAQLFSRLQDNQAAYGGAALAVYFQGQKVVDIFTGQKSADEKWQADTLSICYSTGKGVLAALAHIMVSQGIVEYDQPIAHYWPEFAQNGKAQITLRHILSHQSGLYDVRNNIAEAAEMKDWRHMLNVMAKAKPRFSFGEDFAYQPLTFGWLVGGVLEKASNQSLAHLMQMYLIEPLELDGAYFGVPSDQLPRVARPLPRLLPEALQQAEQGQAGPKKVQKQAPRKASPVDRLIQWSGQNPQDFQDAMIPKGMKAFSFFSDEGMQAVIPAANGAFTANSLAKIYAMLANRGAWNDQQLINAETFAKLCEVQSRKRDRIMPIPMHWRLGYHRVLSLGKSSKGFGHIGFNGSGAWCDPERQLSFAYTHNFPTGSLTGDYRLWALTQETLRCADKILTGHKGWF</sequence>
<dbReference type="EMBL" id="LUAW01000015">
    <property type="protein sequence ID" value="KYQ72521.1"/>
    <property type="molecule type" value="Genomic_DNA"/>
</dbReference>
<dbReference type="STRING" id="1806892.AZH43_10125"/>
<evidence type="ECO:0000259" key="1">
    <source>
        <dbReference type="Pfam" id="PF00144"/>
    </source>
</evidence>
<dbReference type="InterPro" id="IPR001466">
    <property type="entry name" value="Beta-lactam-related"/>
</dbReference>
<dbReference type="Pfam" id="PF00144">
    <property type="entry name" value="Beta-lactamase"/>
    <property type="match status" value="1"/>
</dbReference>
<dbReference type="AlphaFoldDB" id="A0A151Y3B1"/>
<dbReference type="OrthoDB" id="5705574at2"/>
<dbReference type="PANTHER" id="PTHR43319">
    <property type="entry name" value="BETA-LACTAMASE-RELATED"/>
    <property type="match status" value="1"/>
</dbReference>